<evidence type="ECO:0000313" key="2">
    <source>
        <dbReference type="Proteomes" id="UP000516428"/>
    </source>
</evidence>
<keyword evidence="2" id="KW-1185">Reference proteome</keyword>
<name>A0A7H1B0B5_9ACTN</name>
<dbReference type="InterPro" id="IPR047676">
    <property type="entry name" value="FxLYD_dom"/>
</dbReference>
<dbReference type="RefSeq" id="WP_188334925.1">
    <property type="nucleotide sequence ID" value="NZ_CP061281.1"/>
</dbReference>
<sequence>MDSATSWPEAKIRITNHSSKTSDYWVSIEFVDANGERVDDTVATSDNLAAGEVANMSAGGLEEASGPIKCRITDVDRWAS</sequence>
<dbReference type="KEGG" id="sxn:IAG42_00100"/>
<dbReference type="Proteomes" id="UP000516428">
    <property type="component" value="Chromosome"/>
</dbReference>
<dbReference type="EMBL" id="CP061281">
    <property type="protein sequence ID" value="QNS02170.1"/>
    <property type="molecule type" value="Genomic_DNA"/>
</dbReference>
<organism evidence="1 2">
    <name type="scientific">Streptomyces xanthii</name>
    <dbReference type="NCBI Taxonomy" id="2768069"/>
    <lineage>
        <taxon>Bacteria</taxon>
        <taxon>Bacillati</taxon>
        <taxon>Actinomycetota</taxon>
        <taxon>Actinomycetes</taxon>
        <taxon>Kitasatosporales</taxon>
        <taxon>Streptomycetaceae</taxon>
        <taxon>Streptomyces</taxon>
    </lineage>
</organism>
<proteinExistence type="predicted"/>
<dbReference type="NCBIfam" id="NF038353">
    <property type="entry name" value="FxLYD_dom"/>
    <property type="match status" value="1"/>
</dbReference>
<reference evidence="1 2" key="1">
    <citation type="submission" date="2020-09" db="EMBL/GenBank/DDBJ databases">
        <title>A novel species.</title>
        <authorList>
            <person name="Gao J."/>
        </authorList>
    </citation>
    <scope>NUCLEOTIDE SEQUENCE [LARGE SCALE GENOMIC DNA]</scope>
    <source>
        <strain evidence="1 2">CRXT-Y-14</strain>
    </source>
</reference>
<evidence type="ECO:0000313" key="1">
    <source>
        <dbReference type="EMBL" id="QNS02170.1"/>
    </source>
</evidence>
<protein>
    <submittedName>
        <fullName evidence="1">Uncharacterized protein</fullName>
    </submittedName>
</protein>
<accession>A0A7H1B0B5</accession>
<gene>
    <name evidence="1" type="ORF">IAG42_00100</name>
</gene>
<dbReference type="AlphaFoldDB" id="A0A7H1B0B5"/>